<dbReference type="EMBL" id="BK015050">
    <property type="protein sequence ID" value="DAD88955.1"/>
    <property type="molecule type" value="Genomic_DNA"/>
</dbReference>
<evidence type="ECO:0000313" key="2">
    <source>
        <dbReference type="EMBL" id="DAD88955.1"/>
    </source>
</evidence>
<reference evidence="2" key="1">
    <citation type="journal article" date="2021" name="Proc. Natl. Acad. Sci. U.S.A.">
        <title>A Catalog of Tens of Thousands of Viruses from Human Metagenomes Reveals Hidden Associations with Chronic Diseases.</title>
        <authorList>
            <person name="Tisza M.J."/>
            <person name="Buck C.B."/>
        </authorList>
    </citation>
    <scope>NUCLEOTIDE SEQUENCE</scope>
    <source>
        <strain evidence="2">CtpiG4</strain>
    </source>
</reference>
<protein>
    <recommendedName>
        <fullName evidence="1">Cyanophage baseplate Pam3 plug gp18 domain-containing protein</fullName>
    </recommendedName>
</protein>
<proteinExistence type="predicted"/>
<evidence type="ECO:0000259" key="1">
    <source>
        <dbReference type="Pfam" id="PF22479"/>
    </source>
</evidence>
<dbReference type="InterPro" id="IPR054252">
    <property type="entry name" value="Pam3_gp18"/>
</dbReference>
<dbReference type="Pfam" id="PF22479">
    <property type="entry name" value="Pam3_gp18"/>
    <property type="match status" value="1"/>
</dbReference>
<name>A0A8S5N478_9CAUD</name>
<sequence>MSYCIVPLTNQPYSEQEFKLTLKNRRNINIKLKLRYNDLCADWTAEVIDNSTGKTLIDTLPLVPGVNLLGQFGYLNIGEAYVTPTTDTELMMPDNTTLGSVFVLVWGDRS</sequence>
<accession>A0A8S5N478</accession>
<feature type="domain" description="Cyanophage baseplate Pam3 plug gp18" evidence="1">
    <location>
        <begin position="6"/>
        <end position="108"/>
    </location>
</feature>
<organism evidence="2">
    <name type="scientific">Myoviridae sp. ctpiG4</name>
    <dbReference type="NCBI Taxonomy" id="2826698"/>
    <lineage>
        <taxon>Viruses</taxon>
        <taxon>Duplodnaviria</taxon>
        <taxon>Heunggongvirae</taxon>
        <taxon>Uroviricota</taxon>
        <taxon>Caudoviricetes</taxon>
    </lineage>
</organism>